<reference evidence="1" key="1">
    <citation type="submission" date="2022-07" db="EMBL/GenBank/DDBJ databases">
        <title>Chromosome-level genome of Muraenolepis orangiensis.</title>
        <authorList>
            <person name="Kim J."/>
        </authorList>
    </citation>
    <scope>NUCLEOTIDE SEQUENCE</scope>
    <source>
        <strain evidence="1">KU_S4_2022</strain>
        <tissue evidence="1">Muscle</tissue>
    </source>
</reference>
<organism evidence="1 2">
    <name type="scientific">Muraenolepis orangiensis</name>
    <name type="common">Patagonian moray cod</name>
    <dbReference type="NCBI Taxonomy" id="630683"/>
    <lineage>
        <taxon>Eukaryota</taxon>
        <taxon>Metazoa</taxon>
        <taxon>Chordata</taxon>
        <taxon>Craniata</taxon>
        <taxon>Vertebrata</taxon>
        <taxon>Euteleostomi</taxon>
        <taxon>Actinopterygii</taxon>
        <taxon>Neopterygii</taxon>
        <taxon>Teleostei</taxon>
        <taxon>Neoteleostei</taxon>
        <taxon>Acanthomorphata</taxon>
        <taxon>Zeiogadaria</taxon>
        <taxon>Gadariae</taxon>
        <taxon>Gadiformes</taxon>
        <taxon>Muraenolepidoidei</taxon>
        <taxon>Muraenolepididae</taxon>
        <taxon>Muraenolepis</taxon>
    </lineage>
</organism>
<sequence>MPERLASKSCTKPDSITSSVRGNFSAHAMVVTTLNAHTARCPFNSHRQVSTCMHKETDKHLVEKVKMNT</sequence>
<gene>
    <name evidence="1" type="ORF">NHX12_013482</name>
</gene>
<dbReference type="EMBL" id="JANIIK010000117">
    <property type="protein sequence ID" value="KAJ3587092.1"/>
    <property type="molecule type" value="Genomic_DNA"/>
</dbReference>
<evidence type="ECO:0000313" key="1">
    <source>
        <dbReference type="EMBL" id="KAJ3587092.1"/>
    </source>
</evidence>
<proteinExistence type="predicted"/>
<dbReference type="AlphaFoldDB" id="A0A9Q0DF11"/>
<accession>A0A9Q0DF11</accession>
<name>A0A9Q0DF11_9TELE</name>
<keyword evidence="2" id="KW-1185">Reference proteome</keyword>
<evidence type="ECO:0000313" key="2">
    <source>
        <dbReference type="Proteomes" id="UP001148018"/>
    </source>
</evidence>
<comment type="caution">
    <text evidence="1">The sequence shown here is derived from an EMBL/GenBank/DDBJ whole genome shotgun (WGS) entry which is preliminary data.</text>
</comment>
<protein>
    <submittedName>
        <fullName evidence="1">Uncharacterized protein</fullName>
    </submittedName>
</protein>
<dbReference type="Proteomes" id="UP001148018">
    <property type="component" value="Unassembled WGS sequence"/>
</dbReference>